<gene>
    <name evidence="5" type="primary">LOC102801292</name>
</gene>
<keyword evidence="2" id="KW-1133">Transmembrane helix</keyword>
<feature type="region of interest" description="Disordered" evidence="1">
    <location>
        <begin position="343"/>
        <end position="385"/>
    </location>
</feature>
<feature type="region of interest" description="Disordered" evidence="1">
    <location>
        <begin position="143"/>
        <end position="170"/>
    </location>
</feature>
<dbReference type="Proteomes" id="UP000694865">
    <property type="component" value="Unplaced"/>
</dbReference>
<keyword evidence="4" id="KW-1185">Reference proteome</keyword>
<dbReference type="SMART" id="SM00261">
    <property type="entry name" value="FU"/>
    <property type="match status" value="2"/>
</dbReference>
<feature type="region of interest" description="Disordered" evidence="1">
    <location>
        <begin position="98"/>
        <end position="124"/>
    </location>
</feature>
<dbReference type="InterPro" id="IPR009030">
    <property type="entry name" value="Growth_fac_rcpt_cys_sf"/>
</dbReference>
<feature type="compositionally biased region" description="Polar residues" evidence="1">
    <location>
        <begin position="840"/>
        <end position="864"/>
    </location>
</feature>
<feature type="compositionally biased region" description="Polar residues" evidence="1">
    <location>
        <begin position="111"/>
        <end position="124"/>
    </location>
</feature>
<feature type="region of interest" description="Disordered" evidence="1">
    <location>
        <begin position="831"/>
        <end position="864"/>
    </location>
</feature>
<feature type="compositionally biased region" description="Polar residues" evidence="1">
    <location>
        <begin position="151"/>
        <end position="166"/>
    </location>
</feature>
<evidence type="ECO:0000256" key="1">
    <source>
        <dbReference type="SAM" id="MobiDB-lite"/>
    </source>
</evidence>
<dbReference type="Pfam" id="PF00757">
    <property type="entry name" value="Furin-like"/>
    <property type="match status" value="1"/>
</dbReference>
<dbReference type="SUPFAM" id="SSF47986">
    <property type="entry name" value="DEATH domain"/>
    <property type="match status" value="1"/>
</dbReference>
<protein>
    <submittedName>
        <fullName evidence="5">Uncharacterized protein LOC102801292</fullName>
    </submittedName>
</protein>
<evidence type="ECO:0000313" key="4">
    <source>
        <dbReference type="Proteomes" id="UP000694865"/>
    </source>
</evidence>
<name>A0ABM0MH02_SACKO</name>
<dbReference type="InterPro" id="IPR006212">
    <property type="entry name" value="Furin_repeat"/>
</dbReference>
<keyword evidence="2" id="KW-0472">Membrane</keyword>
<evidence type="ECO:0000256" key="2">
    <source>
        <dbReference type="SAM" id="Phobius"/>
    </source>
</evidence>
<dbReference type="InterPro" id="IPR000488">
    <property type="entry name" value="Death_dom"/>
</dbReference>
<evidence type="ECO:0000313" key="5">
    <source>
        <dbReference type="RefSeq" id="XP_006819293.1"/>
    </source>
</evidence>
<dbReference type="Gene3D" id="2.10.220.10">
    <property type="entry name" value="Hormone Receptor, Insulin-like Growth Factor Receptor 1, Chain A, domain 2"/>
    <property type="match status" value="2"/>
</dbReference>
<dbReference type="CDD" id="cd00064">
    <property type="entry name" value="FU"/>
    <property type="match status" value="2"/>
</dbReference>
<dbReference type="Gene3D" id="1.10.533.10">
    <property type="entry name" value="Death Domain, Fas"/>
    <property type="match status" value="1"/>
</dbReference>
<dbReference type="InterPro" id="IPR011029">
    <property type="entry name" value="DEATH-like_dom_sf"/>
</dbReference>
<dbReference type="InterPro" id="IPR006211">
    <property type="entry name" value="Furin-like_Cys-rich_dom"/>
</dbReference>
<dbReference type="PROSITE" id="PS50017">
    <property type="entry name" value="DEATH_DOMAIN"/>
    <property type="match status" value="1"/>
</dbReference>
<dbReference type="Pfam" id="PF00531">
    <property type="entry name" value="Death"/>
    <property type="match status" value="1"/>
</dbReference>
<dbReference type="RefSeq" id="XP_006819293.1">
    <property type="nucleotide sequence ID" value="XM_006819230.1"/>
</dbReference>
<organism evidence="4 5">
    <name type="scientific">Saccoglossus kowalevskii</name>
    <name type="common">Acorn worm</name>
    <dbReference type="NCBI Taxonomy" id="10224"/>
    <lineage>
        <taxon>Eukaryota</taxon>
        <taxon>Metazoa</taxon>
        <taxon>Hemichordata</taxon>
        <taxon>Enteropneusta</taxon>
        <taxon>Harrimaniidae</taxon>
        <taxon>Saccoglossus</taxon>
    </lineage>
</organism>
<proteinExistence type="predicted"/>
<accession>A0ABM0MH02</accession>
<feature type="compositionally biased region" description="Basic and acidic residues" evidence="1">
    <location>
        <begin position="359"/>
        <end position="385"/>
    </location>
</feature>
<dbReference type="GeneID" id="102801292"/>
<dbReference type="SUPFAM" id="SSF57184">
    <property type="entry name" value="Growth factor receptor domain"/>
    <property type="match status" value="2"/>
</dbReference>
<reference evidence="5" key="1">
    <citation type="submission" date="2025-08" db="UniProtKB">
        <authorList>
            <consortium name="RefSeq"/>
        </authorList>
    </citation>
    <scope>IDENTIFICATION</scope>
    <source>
        <tissue evidence="5">Testes</tissue>
    </source>
</reference>
<evidence type="ECO:0000259" key="3">
    <source>
        <dbReference type="PROSITE" id="PS50017"/>
    </source>
</evidence>
<feature type="domain" description="Death" evidence="3">
    <location>
        <begin position="903"/>
        <end position="980"/>
    </location>
</feature>
<sequence>MQFASAIVELTVWCSLKCPPQCTDGCHGTSNGKCIPCKNFSLGTSCVDSCPNNYYVEKKHHVTVTTVSPGIVSTHQNVASQPHHHDVPILPSVMVETKSMSHTENTDRNPYKSTQRPDLQTLNNNSLRDNAVYQSDVDLPASNVTIGGETAGQSGNSTTQPANQPEDNYHDQPDLLSFENICQPCHKECDCCHGPLSSDCRSCRHKKHRNDCISKCPSWTLEFNNSCYECRNECYRKCRGVDPRDCKYCKAVFNDTCMEICPTDCDPAACQIIGSAGEKSRQRHKDSILLPILIAIATGLLIFMLILVIICNCNRHGLSGNYIIPSDIQVPFQSFENVQTPDLLRKDLPDLETEEKDDKDETKKSEDHDEILNIKDETEKSEDLMKKRPEQDGVMECDGGPECNIGPETEHEPEYNAGSDIRQQTIDVPDGFGEMLLAKQEADDHSQRLPMKCLDSTEDSKCLDHKDASYPLLQLKHADVPLRSEATDASIFLVHDVKEFDSATSSLTKNGTTAVSPNQIYLDVSKHALSVNNDMKAAVSENDSDIGSLYSFVSGSEADSGLGSPLAARHKSEGISSVQHGSLYKSDSTTIQIGNISVDIGKNTDSMSTLADSACDLSFKQEFARLSGWNADVYNTDSEGDDDARWKLVPQNEMMRVIKKTDMTMFPIHFTGFKGGAAEDKWMKIFIIGKELKRGDFMYPFEVKMCNKLESDIKSILDKAAESGCKELKSDEIMICDIKNEGITMLVDQLQDGWNVRGHSSKIIPYQYIWSSEHFGSVTKVPCCSFQLDLVDRSSPEASCLVSGDVHTFQESKRELDVVLHLHSEIQQREEEAYQRHDVSTSLRRSSDTTPIPSGACCSSDTPSTRFLSRQDELKPTAMMKQFLTDHISREVCVLLDELKGDGTDWRSLAQELGVNDLITHLKQKQDIGESPSRYLLDFYFAEQCKVQPPLKDEDVVTKLISLLYKLNKGQAANVLEEFSAKHICKPI</sequence>
<feature type="transmembrane region" description="Helical" evidence="2">
    <location>
        <begin position="288"/>
        <end position="310"/>
    </location>
</feature>
<keyword evidence="2" id="KW-0812">Transmembrane</keyword>
<feature type="compositionally biased region" description="Basic and acidic residues" evidence="1">
    <location>
        <begin position="99"/>
        <end position="110"/>
    </location>
</feature>